<dbReference type="Proteomes" id="UP001157017">
    <property type="component" value="Unassembled WGS sequence"/>
</dbReference>
<feature type="region of interest" description="Disordered" evidence="1">
    <location>
        <begin position="44"/>
        <end position="106"/>
    </location>
</feature>
<feature type="compositionally biased region" description="Basic and acidic residues" evidence="1">
    <location>
        <begin position="83"/>
        <end position="94"/>
    </location>
</feature>
<comment type="caution">
    <text evidence="2">The sequence shown here is derived from an EMBL/GenBank/DDBJ whole genome shotgun (WGS) entry which is preliminary data.</text>
</comment>
<evidence type="ECO:0008006" key="4">
    <source>
        <dbReference type="Google" id="ProtNLM"/>
    </source>
</evidence>
<dbReference type="EMBL" id="BSUZ01000001">
    <property type="protein sequence ID" value="GMA84947.1"/>
    <property type="molecule type" value="Genomic_DNA"/>
</dbReference>
<evidence type="ECO:0000256" key="1">
    <source>
        <dbReference type="SAM" id="MobiDB-lite"/>
    </source>
</evidence>
<organism evidence="2 3">
    <name type="scientific">Angustibacter aerolatus</name>
    <dbReference type="NCBI Taxonomy" id="1162965"/>
    <lineage>
        <taxon>Bacteria</taxon>
        <taxon>Bacillati</taxon>
        <taxon>Actinomycetota</taxon>
        <taxon>Actinomycetes</taxon>
        <taxon>Kineosporiales</taxon>
        <taxon>Kineosporiaceae</taxon>
    </lineage>
</organism>
<protein>
    <recommendedName>
        <fullName evidence="4">Phosphohistidine phosphatase SixA</fullName>
    </recommendedName>
</protein>
<dbReference type="Gene3D" id="3.40.50.1240">
    <property type="entry name" value="Phosphoglycerate mutase-like"/>
    <property type="match status" value="1"/>
</dbReference>
<keyword evidence="3" id="KW-1185">Reference proteome</keyword>
<feature type="compositionally biased region" description="Basic residues" evidence="1">
    <location>
        <begin position="64"/>
        <end position="81"/>
    </location>
</feature>
<gene>
    <name evidence="2" type="ORF">GCM10025868_01970</name>
</gene>
<reference evidence="3" key="1">
    <citation type="journal article" date="2019" name="Int. J. Syst. Evol. Microbiol.">
        <title>The Global Catalogue of Microorganisms (GCM) 10K type strain sequencing project: providing services to taxonomists for standard genome sequencing and annotation.</title>
        <authorList>
            <consortium name="The Broad Institute Genomics Platform"/>
            <consortium name="The Broad Institute Genome Sequencing Center for Infectious Disease"/>
            <person name="Wu L."/>
            <person name="Ma J."/>
        </authorList>
    </citation>
    <scope>NUCLEOTIDE SEQUENCE [LARGE SCALE GENOMIC DNA]</scope>
    <source>
        <strain evidence="3">NBRC 108730</strain>
    </source>
</reference>
<proteinExistence type="predicted"/>
<evidence type="ECO:0000313" key="3">
    <source>
        <dbReference type="Proteomes" id="UP001157017"/>
    </source>
</evidence>
<sequence length="106" mass="11465">MAPPVEDRADLYLAQPGRLLQAVREVDPDVRRLAVVGHEPTQSMLTTALADDSSDPDAVEPARRGLRHQRRSAARGRRAVGRPRPDGRPPDRVRGAALVESDAASA</sequence>
<evidence type="ECO:0000313" key="2">
    <source>
        <dbReference type="EMBL" id="GMA84947.1"/>
    </source>
</evidence>
<name>A0ABQ6JDG5_9ACTN</name>
<accession>A0ABQ6JDG5</accession>
<dbReference type="InterPro" id="IPR029033">
    <property type="entry name" value="His_PPase_superfam"/>
</dbReference>